<dbReference type="Proteomes" id="UP000318582">
    <property type="component" value="Unassembled WGS sequence"/>
</dbReference>
<dbReference type="InterPro" id="IPR051468">
    <property type="entry name" value="Fungal_SecMetab_SDRs"/>
</dbReference>
<accession>A0A507EGU1</accession>
<name>A0A507EGU1_9FUNG</name>
<evidence type="ECO:0000313" key="3">
    <source>
        <dbReference type="Proteomes" id="UP000318582"/>
    </source>
</evidence>
<dbReference type="GO" id="GO:0005737">
    <property type="term" value="C:cytoplasm"/>
    <property type="evidence" value="ECO:0007669"/>
    <property type="project" value="TreeGrafter"/>
</dbReference>
<keyword evidence="3" id="KW-1185">Reference proteome</keyword>
<dbReference type="PANTHER" id="PTHR43544">
    <property type="entry name" value="SHORT-CHAIN DEHYDROGENASE/REDUCTASE"/>
    <property type="match status" value="1"/>
</dbReference>
<dbReference type="GO" id="GO:0016491">
    <property type="term" value="F:oxidoreductase activity"/>
    <property type="evidence" value="ECO:0007669"/>
    <property type="project" value="TreeGrafter"/>
</dbReference>
<dbReference type="Pfam" id="PF00106">
    <property type="entry name" value="adh_short"/>
    <property type="match status" value="1"/>
</dbReference>
<evidence type="ECO:0000313" key="2">
    <source>
        <dbReference type="EMBL" id="TPX62615.1"/>
    </source>
</evidence>
<comment type="similarity">
    <text evidence="1">Belongs to the short-chain dehydrogenases/reductases (SDR) family.</text>
</comment>
<dbReference type="CDD" id="cd05325">
    <property type="entry name" value="carb_red_sniffer_like_SDR_c"/>
    <property type="match status" value="1"/>
</dbReference>
<dbReference type="SUPFAM" id="SSF51735">
    <property type="entry name" value="NAD(P)-binding Rossmann-fold domains"/>
    <property type="match status" value="1"/>
</dbReference>
<dbReference type="EMBL" id="QEAQ01000002">
    <property type="protein sequence ID" value="TPX62615.1"/>
    <property type="molecule type" value="Genomic_DNA"/>
</dbReference>
<comment type="caution">
    <text evidence="2">The sequence shown here is derived from an EMBL/GenBank/DDBJ whole genome shotgun (WGS) entry which is preliminary data.</text>
</comment>
<sequence>MSIVVLNGASRGIGAALARHFLENTSLTIVTTARNPPEKDKFLVESEEQQRWTHIRTDLTAEDQISAAADRIKEMYGNHSVGCVVNLAGYLQPEKTITAVTPENFQRHLDVNVIAPTMVAKHFSPLLFHPTRNKSPFSNPIWANVSARTGSIGDNRLGGWYSYRMSKAALNMLTKCLAVELGHPSKKDAIVVSLHPGTVKTDLSSPFIGNVNPEKLFTTEHAAAKMFAVIMGLRKADNGKFYDYAAKNIVW</sequence>
<dbReference type="PANTHER" id="PTHR43544:SF12">
    <property type="entry name" value="NAD(P)-BINDING ROSSMANN-FOLD SUPERFAMILY PROTEIN"/>
    <property type="match status" value="1"/>
</dbReference>
<protein>
    <submittedName>
        <fullName evidence="2">Uncharacterized protein</fullName>
    </submittedName>
</protein>
<dbReference type="InterPro" id="IPR036291">
    <property type="entry name" value="NAD(P)-bd_dom_sf"/>
</dbReference>
<evidence type="ECO:0000256" key="1">
    <source>
        <dbReference type="ARBA" id="ARBA00006484"/>
    </source>
</evidence>
<gene>
    <name evidence="2" type="ORF">PhCBS80983_g00396</name>
</gene>
<proteinExistence type="inferred from homology"/>
<dbReference type="PRINTS" id="PR00081">
    <property type="entry name" value="GDHRDH"/>
</dbReference>
<reference evidence="2 3" key="1">
    <citation type="journal article" date="2019" name="Sci. Rep.">
        <title>Comparative genomics of chytrid fungi reveal insights into the obligate biotrophic and pathogenic lifestyle of Synchytrium endobioticum.</title>
        <authorList>
            <person name="van de Vossenberg B.T.L.H."/>
            <person name="Warris S."/>
            <person name="Nguyen H.D.T."/>
            <person name="van Gent-Pelzer M.P.E."/>
            <person name="Joly D.L."/>
            <person name="van de Geest H.C."/>
            <person name="Bonants P.J.M."/>
            <person name="Smith D.S."/>
            <person name="Levesque C.A."/>
            <person name="van der Lee T.A.J."/>
        </authorList>
    </citation>
    <scope>NUCLEOTIDE SEQUENCE [LARGE SCALE GENOMIC DNA]</scope>
    <source>
        <strain evidence="2 3">CBS 809.83</strain>
    </source>
</reference>
<dbReference type="AlphaFoldDB" id="A0A507EGU1"/>
<dbReference type="Gene3D" id="3.40.50.720">
    <property type="entry name" value="NAD(P)-binding Rossmann-like Domain"/>
    <property type="match status" value="1"/>
</dbReference>
<organism evidence="2 3">
    <name type="scientific">Powellomyces hirtus</name>
    <dbReference type="NCBI Taxonomy" id="109895"/>
    <lineage>
        <taxon>Eukaryota</taxon>
        <taxon>Fungi</taxon>
        <taxon>Fungi incertae sedis</taxon>
        <taxon>Chytridiomycota</taxon>
        <taxon>Chytridiomycota incertae sedis</taxon>
        <taxon>Chytridiomycetes</taxon>
        <taxon>Spizellomycetales</taxon>
        <taxon>Powellomycetaceae</taxon>
        <taxon>Powellomyces</taxon>
    </lineage>
</organism>
<dbReference type="InterPro" id="IPR002347">
    <property type="entry name" value="SDR_fam"/>
</dbReference>